<protein>
    <submittedName>
        <fullName evidence="1">Uncharacterized protein</fullName>
    </submittedName>
</protein>
<dbReference type="EMBL" id="BGPR01000055">
    <property type="protein sequence ID" value="GBL87741.1"/>
    <property type="molecule type" value="Genomic_DNA"/>
</dbReference>
<reference evidence="1 2" key="1">
    <citation type="journal article" date="2019" name="Sci. Rep.">
        <title>Orb-weaving spider Araneus ventricosus genome elucidates the spidroin gene catalogue.</title>
        <authorList>
            <person name="Kono N."/>
            <person name="Nakamura H."/>
            <person name="Ohtoshi R."/>
            <person name="Moran D.A.P."/>
            <person name="Shinohara A."/>
            <person name="Yoshida Y."/>
            <person name="Fujiwara M."/>
            <person name="Mori M."/>
            <person name="Tomita M."/>
            <person name="Arakawa K."/>
        </authorList>
    </citation>
    <scope>NUCLEOTIDE SEQUENCE [LARGE SCALE GENOMIC DNA]</scope>
</reference>
<evidence type="ECO:0000313" key="2">
    <source>
        <dbReference type="Proteomes" id="UP000499080"/>
    </source>
</evidence>
<comment type="caution">
    <text evidence="1">The sequence shown here is derived from an EMBL/GenBank/DDBJ whole genome shotgun (WGS) entry which is preliminary data.</text>
</comment>
<keyword evidence="2" id="KW-1185">Reference proteome</keyword>
<sequence>MQFSDLEFSLVTLKSRLGATRCYFGTDLVILSLGQMTRMTPEMAPSSPNFRTTSAEGQLPPTYDFRCNMLNTRRIVSGIRFRTWNSPAPKAETLPLGHHGFSDLEGGIRSPSHHITPYTLANLMNSGNHYNNKEGCNR</sequence>
<dbReference type="AlphaFoldDB" id="A0A4Y2B5T5"/>
<proteinExistence type="predicted"/>
<accession>A0A4Y2B5T5</accession>
<gene>
    <name evidence="1" type="ORF">AVEN_81351_1</name>
</gene>
<dbReference type="Proteomes" id="UP000499080">
    <property type="component" value="Unassembled WGS sequence"/>
</dbReference>
<organism evidence="1 2">
    <name type="scientific">Araneus ventricosus</name>
    <name type="common">Orbweaver spider</name>
    <name type="synonym">Epeira ventricosa</name>
    <dbReference type="NCBI Taxonomy" id="182803"/>
    <lineage>
        <taxon>Eukaryota</taxon>
        <taxon>Metazoa</taxon>
        <taxon>Ecdysozoa</taxon>
        <taxon>Arthropoda</taxon>
        <taxon>Chelicerata</taxon>
        <taxon>Arachnida</taxon>
        <taxon>Araneae</taxon>
        <taxon>Araneomorphae</taxon>
        <taxon>Entelegynae</taxon>
        <taxon>Araneoidea</taxon>
        <taxon>Araneidae</taxon>
        <taxon>Araneus</taxon>
    </lineage>
</organism>
<evidence type="ECO:0000313" key="1">
    <source>
        <dbReference type="EMBL" id="GBL87741.1"/>
    </source>
</evidence>
<name>A0A4Y2B5T5_ARAVE</name>